<reference evidence="1" key="1">
    <citation type="journal article" date="2018" name="Plasmid">
        <title>Complete sequence of the tumor-inducing plasmid pTiChry5 from the hypervirulent Agrobacterium tumefaciens strain Chry5.</title>
        <authorList>
            <person name="Shao S."/>
            <person name="Zhang X."/>
            <person name="van Heusden G.P.H."/>
            <person name="Hooykaas P.J."/>
        </authorList>
    </citation>
    <scope>NUCLEOTIDE SEQUENCE</scope>
    <source>
        <strain evidence="1">Chry5</strain>
        <plasmid evidence="1">pTiChry5</plasmid>
    </source>
</reference>
<keyword evidence="1" id="KW-0614">Plasmid</keyword>
<protein>
    <submittedName>
        <fullName evidence="1">Uncharacterized protein</fullName>
    </submittedName>
</protein>
<dbReference type="AlphaFoldDB" id="A0A2P0QJT6"/>
<evidence type="ECO:0000313" key="1">
    <source>
        <dbReference type="EMBL" id="ARU12536.1"/>
    </source>
</evidence>
<geneLocation type="plasmid" evidence="1">
    <name>pTiChry5</name>
</geneLocation>
<dbReference type="EMBL" id="KX388536">
    <property type="protein sequence ID" value="ARU12536.1"/>
    <property type="molecule type" value="Genomic_DNA"/>
</dbReference>
<accession>A0A2P0QJT6</accession>
<name>A0A2P0QJT6_AGRTU</name>
<proteinExistence type="predicted"/>
<gene>
    <name evidence="1" type="ORF">AgrTiChry5_123</name>
</gene>
<organism evidence="1">
    <name type="scientific">Agrobacterium tumefaciens</name>
    <dbReference type="NCBI Taxonomy" id="358"/>
    <lineage>
        <taxon>Bacteria</taxon>
        <taxon>Pseudomonadati</taxon>
        <taxon>Pseudomonadota</taxon>
        <taxon>Alphaproteobacteria</taxon>
        <taxon>Hyphomicrobiales</taxon>
        <taxon>Rhizobiaceae</taxon>
        <taxon>Rhizobium/Agrobacterium group</taxon>
        <taxon>Agrobacterium</taxon>
        <taxon>Agrobacterium tumefaciens complex</taxon>
    </lineage>
</organism>
<sequence length="68" mass="7874">MGMMMAAVISKILLMGPLPAYRRRRTYFGAVCMASLLEKLLERLGGSDRFWESRRHGHDLNDFLKFVL</sequence>